<evidence type="ECO:0000256" key="2">
    <source>
        <dbReference type="SAM" id="Phobius"/>
    </source>
</evidence>
<feature type="region of interest" description="Disordered" evidence="1">
    <location>
        <begin position="100"/>
        <end position="219"/>
    </location>
</feature>
<reference evidence="3" key="1">
    <citation type="submission" date="2024-02" db="EMBL/GenBank/DDBJ databases">
        <authorList>
            <consortium name="ELIXIR-Norway"/>
            <consortium name="Elixir Norway"/>
        </authorList>
    </citation>
    <scope>NUCLEOTIDE SEQUENCE</scope>
</reference>
<keyword evidence="4" id="KW-1185">Reference proteome</keyword>
<feature type="compositionally biased region" description="Polar residues" evidence="1">
    <location>
        <begin position="237"/>
        <end position="257"/>
    </location>
</feature>
<feature type="transmembrane region" description="Helical" evidence="2">
    <location>
        <begin position="12"/>
        <end position="30"/>
    </location>
</feature>
<protein>
    <submittedName>
        <fullName evidence="3">Uncharacterized protein</fullName>
    </submittedName>
</protein>
<dbReference type="Proteomes" id="UP001497512">
    <property type="component" value="Chromosome 9"/>
</dbReference>
<evidence type="ECO:0000313" key="4">
    <source>
        <dbReference type="Proteomes" id="UP001497512"/>
    </source>
</evidence>
<feature type="compositionally biased region" description="Low complexity" evidence="1">
    <location>
        <begin position="180"/>
        <end position="202"/>
    </location>
</feature>
<proteinExistence type="predicted"/>
<dbReference type="EMBL" id="OZ019901">
    <property type="protein sequence ID" value="CAK9237278.1"/>
    <property type="molecule type" value="Genomic_DNA"/>
</dbReference>
<name>A0ABP0V5E1_9BRYO</name>
<gene>
    <name evidence="3" type="ORF">CSSPTR1EN2_LOCUS23623</name>
</gene>
<sequence length="257" mass="25860">MDTARVMSPGRVLLFVLVSLVLMILVYPLSVDCGRVWPAVITEQQRSILRLDPRDHGAAGSNSGEDHGNDARIIVEQHGNNAGSNVLAASLASPAISESERLTATSSGTPLGSVLGGTRAAAKGNNSVPSSTGSLNGEKIHTVHGSGTRPASSNGHLNSAPASTNISTVPGRGILKGAASHIGSKSLSKGGGQSSTSAGASGLHSSTRHKSRFSSNSIAGNSNFATTFNILAKGTTAPGSGTPSRGHNSVPVTVKGN</sequence>
<accession>A0ABP0V5E1</accession>
<feature type="compositionally biased region" description="Polar residues" evidence="1">
    <location>
        <begin position="149"/>
        <end position="168"/>
    </location>
</feature>
<keyword evidence="2" id="KW-0472">Membrane</keyword>
<organism evidence="3 4">
    <name type="scientific">Sphagnum troendelagicum</name>
    <dbReference type="NCBI Taxonomy" id="128251"/>
    <lineage>
        <taxon>Eukaryota</taxon>
        <taxon>Viridiplantae</taxon>
        <taxon>Streptophyta</taxon>
        <taxon>Embryophyta</taxon>
        <taxon>Bryophyta</taxon>
        <taxon>Sphagnophytina</taxon>
        <taxon>Sphagnopsida</taxon>
        <taxon>Sphagnales</taxon>
        <taxon>Sphagnaceae</taxon>
        <taxon>Sphagnum</taxon>
    </lineage>
</organism>
<evidence type="ECO:0000313" key="3">
    <source>
        <dbReference type="EMBL" id="CAK9237278.1"/>
    </source>
</evidence>
<feature type="compositionally biased region" description="Polar residues" evidence="1">
    <location>
        <begin position="124"/>
        <end position="135"/>
    </location>
</feature>
<feature type="region of interest" description="Disordered" evidence="1">
    <location>
        <begin position="233"/>
        <end position="257"/>
    </location>
</feature>
<keyword evidence="2" id="KW-1133">Transmembrane helix</keyword>
<evidence type="ECO:0000256" key="1">
    <source>
        <dbReference type="SAM" id="MobiDB-lite"/>
    </source>
</evidence>
<keyword evidence="2" id="KW-0812">Transmembrane</keyword>